<proteinExistence type="predicted"/>
<dbReference type="InterPro" id="IPR015943">
    <property type="entry name" value="WD40/YVTN_repeat-like_dom_sf"/>
</dbReference>
<sequence>MKVHEINSVPQDTIMSAVCENRFVLASWDCKLCLYSSDALELIKQVCSDSPVTRVILSSGTEEGDDSIRVITGDIEGKVCMYDGFLNKTKEIQSGVGGIQFLHQCGSTIVVGGWNKKIVFIESSGIRNTLDTDGKIHCSAIIGDILICGQHNSVVGYNISNCSVFFRRLFDMPVRSLAIHASGFFAGTTSGRIYYEDFANGDNSYVFNAHYDISGEVKTFYPVNALVIHKHLYSGGSDGKLLRWRLGSKKTCKVMHTQAVGVSSICTKTNRLFVTFSYTHDNGQIDKYSSKAFAIDI</sequence>
<gene>
    <name evidence="3" type="ORF">M896_090680</name>
</gene>
<keyword evidence="2" id="KW-0677">Repeat</keyword>
<accession>A0A0B2UJB1</accession>
<evidence type="ECO:0008006" key="5">
    <source>
        <dbReference type="Google" id="ProtNLM"/>
    </source>
</evidence>
<dbReference type="Gene3D" id="2.130.10.10">
    <property type="entry name" value="YVTN repeat-like/Quinoprotein amine dehydrogenase"/>
    <property type="match status" value="1"/>
</dbReference>
<evidence type="ECO:0000313" key="4">
    <source>
        <dbReference type="Proteomes" id="UP000031056"/>
    </source>
</evidence>
<dbReference type="HOGENOM" id="CLU_937204_0_0_1"/>
<dbReference type="AlphaFoldDB" id="A0A0B2UJB1"/>
<dbReference type="SUPFAM" id="SSF50978">
    <property type="entry name" value="WD40 repeat-like"/>
    <property type="match status" value="1"/>
</dbReference>
<name>A0A0B2UJB1_9MICR</name>
<dbReference type="VEuPathDB" id="MicrosporidiaDB:M896_090680"/>
<dbReference type="STRING" id="1354746.A0A0B2UJB1"/>
<evidence type="ECO:0000313" key="3">
    <source>
        <dbReference type="EMBL" id="KHN69142.1"/>
    </source>
</evidence>
<organism evidence="3 4">
    <name type="scientific">Ordospora colligata OC4</name>
    <dbReference type="NCBI Taxonomy" id="1354746"/>
    <lineage>
        <taxon>Eukaryota</taxon>
        <taxon>Fungi</taxon>
        <taxon>Fungi incertae sedis</taxon>
        <taxon>Microsporidia</taxon>
        <taxon>Ordosporidae</taxon>
        <taxon>Ordospora</taxon>
    </lineage>
</organism>
<protein>
    <recommendedName>
        <fullName evidence="5">WD40 domain-containing protein</fullName>
    </recommendedName>
</protein>
<reference evidence="3 4" key="1">
    <citation type="journal article" date="2014" name="MBio">
        <title>The Ordospora colligata genome; evolution of extreme reduction in microsporidia and host-to-parasite horizontal gene transfer.</title>
        <authorList>
            <person name="Pombert J.-F."/>
            <person name="Haag K.L."/>
            <person name="Beidas S."/>
            <person name="Ebert D."/>
            <person name="Keeling P.J."/>
        </authorList>
    </citation>
    <scope>NUCLEOTIDE SEQUENCE [LARGE SCALE GENOMIC DNA]</scope>
    <source>
        <strain evidence="3 4">OC4</strain>
    </source>
</reference>
<dbReference type="EMBL" id="JOKQ01000009">
    <property type="protein sequence ID" value="KHN69142.1"/>
    <property type="molecule type" value="Genomic_DNA"/>
</dbReference>
<dbReference type="GeneID" id="26262282"/>
<dbReference type="RefSeq" id="XP_014563184.1">
    <property type="nucleotide sequence ID" value="XM_014707698.1"/>
</dbReference>
<dbReference type="Proteomes" id="UP000031056">
    <property type="component" value="Unassembled WGS sequence"/>
</dbReference>
<evidence type="ECO:0000256" key="2">
    <source>
        <dbReference type="ARBA" id="ARBA00022737"/>
    </source>
</evidence>
<evidence type="ECO:0000256" key="1">
    <source>
        <dbReference type="ARBA" id="ARBA00022574"/>
    </source>
</evidence>
<keyword evidence="4" id="KW-1185">Reference proteome</keyword>
<dbReference type="OrthoDB" id="10262475at2759"/>
<dbReference type="PANTHER" id="PTHR10971">
    <property type="entry name" value="MRNA EXPORT FACTOR AND BUB3"/>
    <property type="match status" value="1"/>
</dbReference>
<dbReference type="InterPro" id="IPR036322">
    <property type="entry name" value="WD40_repeat_dom_sf"/>
</dbReference>
<keyword evidence="1" id="KW-0853">WD repeat</keyword>
<dbReference type="InParanoid" id="A0A0B2UJB1"/>
<comment type="caution">
    <text evidence="3">The sequence shown here is derived from an EMBL/GenBank/DDBJ whole genome shotgun (WGS) entry which is preliminary data.</text>
</comment>